<evidence type="ECO:0000313" key="2">
    <source>
        <dbReference type="EMBL" id="RST92209.1"/>
    </source>
</evidence>
<protein>
    <recommendedName>
        <fullName evidence="1">WCX domain-containing protein</fullName>
    </recommendedName>
</protein>
<dbReference type="PANTHER" id="PTHR34580:SF1">
    <property type="entry name" value="PROTEIN PAFC"/>
    <property type="match status" value="1"/>
</dbReference>
<dbReference type="InterPro" id="IPR051534">
    <property type="entry name" value="CBASS_pafABC_assoc_protein"/>
</dbReference>
<comment type="caution">
    <text evidence="2">The sequence shown here is derived from an EMBL/GenBank/DDBJ whole genome shotgun (WGS) entry which is preliminary data.</text>
</comment>
<reference evidence="2 3" key="1">
    <citation type="submission" date="2017-05" db="EMBL/GenBank/DDBJ databases">
        <title>Vagococcus spp. assemblies.</title>
        <authorList>
            <person name="Gulvik C.A."/>
        </authorList>
    </citation>
    <scope>NUCLEOTIDE SEQUENCE [LARGE SCALE GENOMIC DNA]</scope>
    <source>
        <strain evidence="2 3">SS1994</strain>
    </source>
</reference>
<dbReference type="Proteomes" id="UP000288490">
    <property type="component" value="Unassembled WGS sequence"/>
</dbReference>
<evidence type="ECO:0000313" key="3">
    <source>
        <dbReference type="Proteomes" id="UP000288490"/>
    </source>
</evidence>
<dbReference type="RefSeq" id="WP_125958121.1">
    <property type="nucleotide sequence ID" value="NZ_NGJT01000017.1"/>
</dbReference>
<dbReference type="OrthoDB" id="86031at2"/>
<gene>
    <name evidence="2" type="ORF">CBF36_08970</name>
</gene>
<feature type="domain" description="WCX" evidence="1">
    <location>
        <begin position="251"/>
        <end position="324"/>
    </location>
</feature>
<name>A0A429ZEV6_9ENTE</name>
<dbReference type="AlphaFoldDB" id="A0A429ZEV6"/>
<dbReference type="Pfam" id="PF25583">
    <property type="entry name" value="WCX"/>
    <property type="match status" value="1"/>
</dbReference>
<accession>A0A429ZEV6</accession>
<proteinExistence type="predicted"/>
<keyword evidence="3" id="KW-1185">Reference proteome</keyword>
<dbReference type="PANTHER" id="PTHR34580">
    <property type="match status" value="1"/>
</dbReference>
<evidence type="ECO:0000259" key="1">
    <source>
        <dbReference type="Pfam" id="PF25583"/>
    </source>
</evidence>
<dbReference type="InterPro" id="IPR057727">
    <property type="entry name" value="WCX_dom"/>
</dbReference>
<organism evidence="2 3">
    <name type="scientific">Vagococcus bubulae</name>
    <dbReference type="NCBI Taxonomy" id="1977868"/>
    <lineage>
        <taxon>Bacteria</taxon>
        <taxon>Bacillati</taxon>
        <taxon>Bacillota</taxon>
        <taxon>Bacilli</taxon>
        <taxon>Lactobacillales</taxon>
        <taxon>Enterococcaceae</taxon>
        <taxon>Vagococcus</taxon>
    </lineage>
</organism>
<dbReference type="EMBL" id="NGJT01000017">
    <property type="protein sequence ID" value="RST92209.1"/>
    <property type="molecule type" value="Genomic_DNA"/>
</dbReference>
<dbReference type="PROSITE" id="PS52050">
    <property type="entry name" value="WYL"/>
    <property type="match status" value="1"/>
</dbReference>
<sequence>MSSQERILIIFIRLLQGNKLSKIDLMEEFHKNGSTIQRDIAIIDELLHKLNSSLPASKFSPFKNLGELDRSHRGYYQLTDFSQSSYMDDYELFMIFKVLFASRGFHENELKTIYYKLFANVSNQYTMDRLLSNERFYYEGVPKQDLYPTIKLLLNAMLNQQKVEFSYTKNGETKIFKRVPMDIYFSDLYFFMISAKHTTKDDTDFDALNKFRINNMTHITILNEHESVEYANRFQGGVLRNQTALPFFGEPITLVIDFFYEPAYVLDRFPNSVIKRVNSDGSHRIEIPANNGYGVKMWLLEQGAHVKVISPKYIQNYLIDNMKKTLSYYDISINEEKPNLSQ</sequence>